<dbReference type="RefSeq" id="WP_158420891.1">
    <property type="nucleotide sequence ID" value="NZ_JAOQJL010000007.1"/>
</dbReference>
<reference evidence="1 2" key="1">
    <citation type="journal article" date="2021" name="ISME Commun">
        <title>Automated analysis of genomic sequences facilitates high-throughput and comprehensive description of bacteria.</title>
        <authorList>
            <person name="Hitch T.C.A."/>
        </authorList>
    </citation>
    <scope>NUCLEOTIDE SEQUENCE [LARGE SCALE GENOMIC DNA]</scope>
    <source>
        <strain evidence="1 2">Sanger_23</strain>
    </source>
</reference>
<proteinExistence type="predicted"/>
<protein>
    <submittedName>
        <fullName evidence="1">Uncharacterized protein</fullName>
    </submittedName>
</protein>
<evidence type="ECO:0000313" key="2">
    <source>
        <dbReference type="Proteomes" id="UP001652409"/>
    </source>
</evidence>
<organism evidence="1 2">
    <name type="scientific">Blautia ammoniilytica</name>
    <dbReference type="NCBI Taxonomy" id="2981782"/>
    <lineage>
        <taxon>Bacteria</taxon>
        <taxon>Bacillati</taxon>
        <taxon>Bacillota</taxon>
        <taxon>Clostridia</taxon>
        <taxon>Lachnospirales</taxon>
        <taxon>Lachnospiraceae</taxon>
        <taxon>Blautia</taxon>
    </lineage>
</organism>
<name>A0ABT2TRK1_9FIRM</name>
<evidence type="ECO:0000313" key="1">
    <source>
        <dbReference type="EMBL" id="MCU6764697.1"/>
    </source>
</evidence>
<accession>A0ABT2TRK1</accession>
<sequence length="100" mass="11456">MKLPNGYGSVTKMSGKRRNPWVVRKTDGYILDPEKGTKKQNYIIIGYALKYVSATKIILHMSMLQNIRIVIQTNLTATNSAKKKLNVYGLCRRIPIIRLF</sequence>
<dbReference type="Proteomes" id="UP001652409">
    <property type="component" value="Unassembled WGS sequence"/>
</dbReference>
<keyword evidence="2" id="KW-1185">Reference proteome</keyword>
<comment type="caution">
    <text evidence="1">The sequence shown here is derived from an EMBL/GenBank/DDBJ whole genome shotgun (WGS) entry which is preliminary data.</text>
</comment>
<dbReference type="EMBL" id="JAOQJL010000007">
    <property type="protein sequence ID" value="MCU6764697.1"/>
    <property type="molecule type" value="Genomic_DNA"/>
</dbReference>
<gene>
    <name evidence="1" type="ORF">OCV61_04640</name>
</gene>